<reference evidence="1" key="1">
    <citation type="submission" date="2022-07" db="EMBL/GenBank/DDBJ databases">
        <title>Phylogenomic reconstructions and comparative analyses of Kickxellomycotina fungi.</title>
        <authorList>
            <person name="Reynolds N.K."/>
            <person name="Stajich J.E."/>
            <person name="Barry K."/>
            <person name="Grigoriev I.V."/>
            <person name="Crous P."/>
            <person name="Smith M.E."/>
        </authorList>
    </citation>
    <scope>NUCLEOTIDE SEQUENCE</scope>
    <source>
        <strain evidence="1">NRRL 5244</strain>
    </source>
</reference>
<protein>
    <submittedName>
        <fullName evidence="1">Uncharacterized protein</fullName>
    </submittedName>
</protein>
<gene>
    <name evidence="1" type="ORF">FBU59_006721</name>
</gene>
<organism evidence="1 2">
    <name type="scientific">Linderina macrospora</name>
    <dbReference type="NCBI Taxonomy" id="4868"/>
    <lineage>
        <taxon>Eukaryota</taxon>
        <taxon>Fungi</taxon>
        <taxon>Fungi incertae sedis</taxon>
        <taxon>Zoopagomycota</taxon>
        <taxon>Kickxellomycotina</taxon>
        <taxon>Kickxellomycetes</taxon>
        <taxon>Kickxellales</taxon>
        <taxon>Kickxellaceae</taxon>
        <taxon>Linderina</taxon>
    </lineage>
</organism>
<proteinExistence type="predicted"/>
<name>A0ACC1IZ03_9FUNG</name>
<keyword evidence="2" id="KW-1185">Reference proteome</keyword>
<accession>A0ACC1IZ03</accession>
<comment type="caution">
    <text evidence="1">The sequence shown here is derived from an EMBL/GenBank/DDBJ whole genome shotgun (WGS) entry which is preliminary data.</text>
</comment>
<sequence>MVRQVSENTVLKQTAYLLFYERSATGKDAVPRKHKQTAAAEPKSVAVADEPTSKPKHLHAHKANGGAKVNGNIAVASDDMELELGKSLARASKLEAKKLRKKAKKLEKLREKKKQQVAVAKDPDLKSVSQELAQLAAPDSSAAPAAKQHTQESVTMAISQGIASDEASSEWTVRSKRGPSEEPESPGKRAKTSGPRVTVVDWEEDTASKRAKATMLAEQKSSKWSVKEMRVNRKSQYGADVKSWDGSDATPTEADRKHKGKKMRRPDTWNAEYDRGRVKKVKKGKRKVFTDTINPFQKLGERQSAKK</sequence>
<dbReference type="EMBL" id="JANBPW010006019">
    <property type="protein sequence ID" value="KAJ1931407.1"/>
    <property type="molecule type" value="Genomic_DNA"/>
</dbReference>
<evidence type="ECO:0000313" key="1">
    <source>
        <dbReference type="EMBL" id="KAJ1931407.1"/>
    </source>
</evidence>
<dbReference type="Proteomes" id="UP001150603">
    <property type="component" value="Unassembled WGS sequence"/>
</dbReference>
<evidence type="ECO:0000313" key="2">
    <source>
        <dbReference type="Proteomes" id="UP001150603"/>
    </source>
</evidence>